<dbReference type="GO" id="GO:0051304">
    <property type="term" value="P:chromosome separation"/>
    <property type="evidence" value="ECO:0007669"/>
    <property type="project" value="InterPro"/>
</dbReference>
<proteinExistence type="predicted"/>
<protein>
    <submittedName>
        <fullName evidence="5">SMC-Scp complex subunit ScpB</fullName>
    </submittedName>
</protein>
<gene>
    <name evidence="5" type="ORF">BRW62_12040</name>
</gene>
<dbReference type="SUPFAM" id="SSF46785">
    <property type="entry name" value="Winged helix' DNA-binding domain"/>
    <property type="match status" value="2"/>
</dbReference>
<dbReference type="GO" id="GO:0051301">
    <property type="term" value="P:cell division"/>
    <property type="evidence" value="ECO:0007669"/>
    <property type="project" value="UniProtKB-KW"/>
</dbReference>
<keyword evidence="2" id="KW-0132">Cell division</keyword>
<dbReference type="KEGG" id="slw:BRW62_12040"/>
<dbReference type="Pfam" id="PF04079">
    <property type="entry name" value="SMC_ScpB"/>
    <property type="match status" value="1"/>
</dbReference>
<dbReference type="NCBIfam" id="TIGR00281">
    <property type="entry name" value="SMC-Scp complex subunit ScpB"/>
    <property type="match status" value="1"/>
</dbReference>
<evidence type="ECO:0000256" key="3">
    <source>
        <dbReference type="ARBA" id="ARBA00022829"/>
    </source>
</evidence>
<dbReference type="Proteomes" id="UP000231057">
    <property type="component" value="Chromosome"/>
</dbReference>
<dbReference type="Gene3D" id="1.10.10.10">
    <property type="entry name" value="Winged helix-like DNA-binding domain superfamily/Winged helix DNA-binding domain"/>
    <property type="match status" value="2"/>
</dbReference>
<accession>A0A2D2Q5W3</accession>
<evidence type="ECO:0000256" key="4">
    <source>
        <dbReference type="ARBA" id="ARBA00023306"/>
    </source>
</evidence>
<dbReference type="InterPro" id="IPR005234">
    <property type="entry name" value="ScpB_csome_segregation"/>
</dbReference>
<reference evidence="5 6" key="1">
    <citation type="submission" date="2016-11" db="EMBL/GenBank/DDBJ databases">
        <title>Complete genome sequence of thermophilic cyanobacteria strain Synechococcus sp. PCC6715.</title>
        <authorList>
            <person name="Tang J."/>
            <person name="Daroch M."/>
            <person name="Liang Y."/>
            <person name="Jiang D."/>
            <person name="Shah M."/>
        </authorList>
    </citation>
    <scope>NUCLEOTIDE SEQUENCE [LARGE SCALE GENOMIC DNA]</scope>
    <source>
        <strain evidence="5 6">PCC 6715</strain>
    </source>
</reference>
<dbReference type="InterPro" id="IPR036388">
    <property type="entry name" value="WH-like_DNA-bd_sf"/>
</dbReference>
<evidence type="ECO:0000313" key="6">
    <source>
        <dbReference type="Proteomes" id="UP000231057"/>
    </source>
</evidence>
<keyword evidence="6" id="KW-1185">Reference proteome</keyword>
<name>A0A2D2Q5W3_PARLV</name>
<keyword evidence="1" id="KW-0963">Cytoplasm</keyword>
<evidence type="ECO:0000313" key="5">
    <source>
        <dbReference type="EMBL" id="ATS19647.1"/>
    </source>
</evidence>
<evidence type="ECO:0000256" key="1">
    <source>
        <dbReference type="ARBA" id="ARBA00022490"/>
    </source>
</evidence>
<dbReference type="EMBL" id="CP018092">
    <property type="protein sequence ID" value="ATS19647.1"/>
    <property type="molecule type" value="Genomic_DNA"/>
</dbReference>
<sequence length="159" mass="18055">MRVEAILYLKAQPLTLHQLADLAGHEATAVELALIELFNDYAHRQTALEIVEVEGKYSLQLKPRYQDLVQSLVPVELGIAVQRTLAMVALRGPIRQTELIELRGSSAYQHIHELVELGFVQRRRESHGRSYTLQVTERFYQYFEVDQLPAVIGAETAAD</sequence>
<keyword evidence="3" id="KW-0159">Chromosome partition</keyword>
<evidence type="ECO:0000256" key="2">
    <source>
        <dbReference type="ARBA" id="ARBA00022618"/>
    </source>
</evidence>
<dbReference type="InterPro" id="IPR036390">
    <property type="entry name" value="WH_DNA-bd_sf"/>
</dbReference>
<dbReference type="PANTHER" id="PTHR34298">
    <property type="entry name" value="SEGREGATION AND CONDENSATION PROTEIN B"/>
    <property type="match status" value="1"/>
</dbReference>
<reference evidence="6" key="2">
    <citation type="journal article" date="2022" name="Front. Microbiol.">
        <title>Comparative Genomic Analysis Revealed Distinct Molecular Components and Organization of CO2-Concentrating Mechanism in Thermophilic Cyanobacteria.</title>
        <authorList>
            <person name="Tang J."/>
            <person name="Zhou H."/>
            <person name="Yao D."/>
            <person name="Riaz S."/>
            <person name="You D."/>
            <person name="Klepacz-Smolka A."/>
            <person name="Daroch M."/>
        </authorList>
    </citation>
    <scope>NUCLEOTIDE SEQUENCE [LARGE SCALE GENOMIC DNA]</scope>
    <source>
        <strain evidence="6">PCC 6715</strain>
    </source>
</reference>
<keyword evidence="4" id="KW-0131">Cell cycle</keyword>
<dbReference type="AlphaFoldDB" id="A0A2D2Q5W3"/>
<dbReference type="PIRSF" id="PIRSF019345">
    <property type="entry name" value="ScpB"/>
    <property type="match status" value="1"/>
</dbReference>
<organism evidence="5 6">
    <name type="scientific">Parathermosynechococcus lividus PCC 6715</name>
    <dbReference type="NCBI Taxonomy" id="1917166"/>
    <lineage>
        <taxon>Bacteria</taxon>
        <taxon>Bacillati</taxon>
        <taxon>Cyanobacteriota</taxon>
        <taxon>Cyanophyceae</taxon>
        <taxon>Acaryochloridales</taxon>
        <taxon>Thermosynechococcaceae</taxon>
        <taxon>Parathermosynechococcus</taxon>
    </lineage>
</organism>
<dbReference type="PANTHER" id="PTHR34298:SF2">
    <property type="entry name" value="SEGREGATION AND CONDENSATION PROTEIN B"/>
    <property type="match status" value="1"/>
</dbReference>